<comment type="similarity">
    <text evidence="1">Belongs to the glycosyltransferase 90 family.</text>
</comment>
<dbReference type="InterPro" id="IPR051091">
    <property type="entry name" value="O-Glucosyltr/Glycosyltrsf_90"/>
</dbReference>
<dbReference type="AlphaFoldDB" id="L1ITV2"/>
<dbReference type="Pfam" id="PF05686">
    <property type="entry name" value="Glyco_transf_90"/>
    <property type="match status" value="1"/>
</dbReference>
<keyword evidence="6" id="KW-1185">Reference proteome</keyword>
<protein>
    <recommendedName>
        <fullName evidence="3">Glycosyl transferase CAP10 domain-containing protein</fullName>
    </recommendedName>
</protein>
<reference evidence="5" key="3">
    <citation type="submission" date="2015-06" db="UniProtKB">
        <authorList>
            <consortium name="EnsemblProtists"/>
        </authorList>
    </citation>
    <scope>IDENTIFICATION</scope>
</reference>
<evidence type="ECO:0000313" key="6">
    <source>
        <dbReference type="Proteomes" id="UP000011087"/>
    </source>
</evidence>
<dbReference type="InterPro" id="IPR006598">
    <property type="entry name" value="CAP10"/>
</dbReference>
<dbReference type="RefSeq" id="XP_005826269.1">
    <property type="nucleotide sequence ID" value="XM_005826212.1"/>
</dbReference>
<feature type="non-terminal residue" evidence="4">
    <location>
        <position position="1"/>
    </location>
</feature>
<evidence type="ECO:0000256" key="2">
    <source>
        <dbReference type="ARBA" id="ARBA00022679"/>
    </source>
</evidence>
<evidence type="ECO:0000313" key="4">
    <source>
        <dbReference type="EMBL" id="EKX39289.1"/>
    </source>
</evidence>
<reference evidence="6" key="2">
    <citation type="submission" date="2012-11" db="EMBL/GenBank/DDBJ databases">
        <authorList>
            <person name="Kuo A."/>
            <person name="Curtis B.A."/>
            <person name="Tanifuji G."/>
            <person name="Burki F."/>
            <person name="Gruber A."/>
            <person name="Irimia M."/>
            <person name="Maruyama S."/>
            <person name="Arias M.C."/>
            <person name="Ball S.G."/>
            <person name="Gile G.H."/>
            <person name="Hirakawa Y."/>
            <person name="Hopkins J.F."/>
            <person name="Rensing S.A."/>
            <person name="Schmutz J."/>
            <person name="Symeonidi A."/>
            <person name="Elias M."/>
            <person name="Eveleigh R.J."/>
            <person name="Herman E.K."/>
            <person name="Klute M.J."/>
            <person name="Nakayama T."/>
            <person name="Obornik M."/>
            <person name="Reyes-Prieto A."/>
            <person name="Armbrust E.V."/>
            <person name="Aves S.J."/>
            <person name="Beiko R.G."/>
            <person name="Coutinho P."/>
            <person name="Dacks J.B."/>
            <person name="Durnford D.G."/>
            <person name="Fast N.M."/>
            <person name="Green B.R."/>
            <person name="Grisdale C."/>
            <person name="Hempe F."/>
            <person name="Henrissat B."/>
            <person name="Hoppner M.P."/>
            <person name="Ishida K.-I."/>
            <person name="Kim E."/>
            <person name="Koreny L."/>
            <person name="Kroth P.G."/>
            <person name="Liu Y."/>
            <person name="Malik S.-B."/>
            <person name="Maier U.G."/>
            <person name="McRose D."/>
            <person name="Mock T."/>
            <person name="Neilson J.A."/>
            <person name="Onodera N.T."/>
            <person name="Poole A.M."/>
            <person name="Pritham E.J."/>
            <person name="Richards T.A."/>
            <person name="Rocap G."/>
            <person name="Roy S.W."/>
            <person name="Sarai C."/>
            <person name="Schaack S."/>
            <person name="Shirato S."/>
            <person name="Slamovits C.H."/>
            <person name="Spencer D.F."/>
            <person name="Suzuki S."/>
            <person name="Worden A.Z."/>
            <person name="Zauner S."/>
            <person name="Barry K."/>
            <person name="Bell C."/>
            <person name="Bharti A.K."/>
            <person name="Crow J.A."/>
            <person name="Grimwood J."/>
            <person name="Kramer R."/>
            <person name="Lindquist E."/>
            <person name="Lucas S."/>
            <person name="Salamov A."/>
            <person name="McFadden G.I."/>
            <person name="Lane C.E."/>
            <person name="Keeling P.J."/>
            <person name="Gray M.W."/>
            <person name="Grigoriev I.V."/>
            <person name="Archibald J.M."/>
        </authorList>
    </citation>
    <scope>NUCLEOTIDE SEQUENCE</scope>
    <source>
        <strain evidence="6">CCMP2712</strain>
    </source>
</reference>
<proteinExistence type="inferred from homology"/>
<dbReference type="EMBL" id="JH993041">
    <property type="protein sequence ID" value="EKX39289.1"/>
    <property type="molecule type" value="Genomic_DNA"/>
</dbReference>
<dbReference type="PANTHER" id="PTHR12203">
    <property type="entry name" value="KDEL LYS-ASP-GLU-LEU CONTAINING - RELATED"/>
    <property type="match status" value="1"/>
</dbReference>
<keyword evidence="2" id="KW-0808">Transferase</keyword>
<dbReference type="OrthoDB" id="202415at2759"/>
<evidence type="ECO:0000259" key="3">
    <source>
        <dbReference type="Pfam" id="PF05686"/>
    </source>
</evidence>
<evidence type="ECO:0000313" key="5">
    <source>
        <dbReference type="EnsemblProtists" id="EKX39289"/>
    </source>
</evidence>
<dbReference type="PANTHER" id="PTHR12203:SF35">
    <property type="entry name" value="PROTEIN O-GLUCOSYLTRANSFERASE 1"/>
    <property type="match status" value="1"/>
</dbReference>
<accession>L1ITV2</accession>
<organism evidence="4">
    <name type="scientific">Guillardia theta (strain CCMP2712)</name>
    <name type="common">Cryptophyte</name>
    <dbReference type="NCBI Taxonomy" id="905079"/>
    <lineage>
        <taxon>Eukaryota</taxon>
        <taxon>Cryptophyceae</taxon>
        <taxon>Pyrenomonadales</taxon>
        <taxon>Geminigeraceae</taxon>
        <taxon>Guillardia</taxon>
    </lineage>
</organism>
<dbReference type="HOGENOM" id="CLU_1478801_0_0_1"/>
<dbReference type="KEGG" id="gtt:GUITHDRAFT_154504"/>
<dbReference type="GO" id="GO:0016740">
    <property type="term" value="F:transferase activity"/>
    <property type="evidence" value="ECO:0007669"/>
    <property type="project" value="UniProtKB-KW"/>
</dbReference>
<name>L1ITV2_GUITC</name>
<dbReference type="PaxDb" id="55529-EKX39289"/>
<sequence>MDVVPFENKIPKIYTSTIPHPAKVDYFHYAVDNTDVCSGYVFTGPPFGLVSLRQDVYFRLKEKGMAGDTVKHNFTEHLRYKYLLYNDGNSLSDRTRILLPIHAVMIRRRGSAYEEFYTYKLKENTHFVSYQDTTELKQIVIRLESFPHLSKKIIQENNAFVDEQLTFENVLEYTAHLLHELLV</sequence>
<dbReference type="Proteomes" id="UP000011087">
    <property type="component" value="Unassembled WGS sequence"/>
</dbReference>
<feature type="domain" description="Glycosyl transferase CAP10" evidence="3">
    <location>
        <begin position="65"/>
        <end position="180"/>
    </location>
</feature>
<dbReference type="GeneID" id="17295942"/>
<dbReference type="EnsemblProtists" id="EKX39289">
    <property type="protein sequence ID" value="EKX39289"/>
    <property type="gene ID" value="GUITHDRAFT_154504"/>
</dbReference>
<evidence type="ECO:0000256" key="1">
    <source>
        <dbReference type="ARBA" id="ARBA00010118"/>
    </source>
</evidence>
<gene>
    <name evidence="4" type="ORF">GUITHDRAFT_154504</name>
</gene>
<reference evidence="4 6" key="1">
    <citation type="journal article" date="2012" name="Nature">
        <title>Algal genomes reveal evolutionary mosaicism and the fate of nucleomorphs.</title>
        <authorList>
            <consortium name="DOE Joint Genome Institute"/>
            <person name="Curtis B.A."/>
            <person name="Tanifuji G."/>
            <person name="Burki F."/>
            <person name="Gruber A."/>
            <person name="Irimia M."/>
            <person name="Maruyama S."/>
            <person name="Arias M.C."/>
            <person name="Ball S.G."/>
            <person name="Gile G.H."/>
            <person name="Hirakawa Y."/>
            <person name="Hopkins J.F."/>
            <person name="Kuo A."/>
            <person name="Rensing S.A."/>
            <person name="Schmutz J."/>
            <person name="Symeonidi A."/>
            <person name="Elias M."/>
            <person name="Eveleigh R.J."/>
            <person name="Herman E.K."/>
            <person name="Klute M.J."/>
            <person name="Nakayama T."/>
            <person name="Obornik M."/>
            <person name="Reyes-Prieto A."/>
            <person name="Armbrust E.V."/>
            <person name="Aves S.J."/>
            <person name="Beiko R.G."/>
            <person name="Coutinho P."/>
            <person name="Dacks J.B."/>
            <person name="Durnford D.G."/>
            <person name="Fast N.M."/>
            <person name="Green B.R."/>
            <person name="Grisdale C.J."/>
            <person name="Hempel F."/>
            <person name="Henrissat B."/>
            <person name="Hoppner M.P."/>
            <person name="Ishida K."/>
            <person name="Kim E."/>
            <person name="Koreny L."/>
            <person name="Kroth P.G."/>
            <person name="Liu Y."/>
            <person name="Malik S.B."/>
            <person name="Maier U.G."/>
            <person name="McRose D."/>
            <person name="Mock T."/>
            <person name="Neilson J.A."/>
            <person name="Onodera N.T."/>
            <person name="Poole A.M."/>
            <person name="Pritham E.J."/>
            <person name="Richards T.A."/>
            <person name="Rocap G."/>
            <person name="Roy S.W."/>
            <person name="Sarai C."/>
            <person name="Schaack S."/>
            <person name="Shirato S."/>
            <person name="Slamovits C.H."/>
            <person name="Spencer D.F."/>
            <person name="Suzuki S."/>
            <person name="Worden A.Z."/>
            <person name="Zauner S."/>
            <person name="Barry K."/>
            <person name="Bell C."/>
            <person name="Bharti A.K."/>
            <person name="Crow J.A."/>
            <person name="Grimwood J."/>
            <person name="Kramer R."/>
            <person name="Lindquist E."/>
            <person name="Lucas S."/>
            <person name="Salamov A."/>
            <person name="McFadden G.I."/>
            <person name="Lane C.E."/>
            <person name="Keeling P.J."/>
            <person name="Gray M.W."/>
            <person name="Grigoriev I.V."/>
            <person name="Archibald J.M."/>
        </authorList>
    </citation>
    <scope>NUCLEOTIDE SEQUENCE</scope>
    <source>
        <strain evidence="4 6">CCMP2712</strain>
    </source>
</reference>